<dbReference type="PRINTS" id="PR01438">
    <property type="entry name" value="UNVRSLSTRESS"/>
</dbReference>
<dbReference type="Proteomes" id="UP000008141">
    <property type="component" value="Unassembled WGS sequence"/>
</dbReference>
<dbReference type="InterPro" id="IPR006016">
    <property type="entry name" value="UspA"/>
</dbReference>
<feature type="domain" description="UspA" evidence="2">
    <location>
        <begin position="26"/>
        <end position="97"/>
    </location>
</feature>
<dbReference type="CDD" id="cd00293">
    <property type="entry name" value="USP-like"/>
    <property type="match status" value="1"/>
</dbReference>
<dbReference type="PANTHER" id="PTHR46268">
    <property type="entry name" value="STRESS RESPONSE PROTEIN NHAX"/>
    <property type="match status" value="1"/>
</dbReference>
<dbReference type="OrthoDB" id="843225at2759"/>
<reference evidence="3 4" key="1">
    <citation type="journal article" date="2010" name="Plant Cell">
        <title>The Chlorella variabilis NC64A genome reveals adaptation to photosymbiosis, coevolution with viruses, and cryptic sex.</title>
        <authorList>
            <person name="Blanc G."/>
            <person name="Duncan G."/>
            <person name="Agarkova I."/>
            <person name="Borodovsky M."/>
            <person name="Gurnon J."/>
            <person name="Kuo A."/>
            <person name="Lindquist E."/>
            <person name="Lucas S."/>
            <person name="Pangilinan J."/>
            <person name="Polle J."/>
            <person name="Salamov A."/>
            <person name="Terry A."/>
            <person name="Yamada T."/>
            <person name="Dunigan D.D."/>
            <person name="Grigoriev I.V."/>
            <person name="Claverie J.M."/>
            <person name="Van Etten J.L."/>
        </authorList>
    </citation>
    <scope>NUCLEOTIDE SEQUENCE [LARGE SCALE GENOMIC DNA]</scope>
    <source>
        <strain evidence="3 4">NC64A</strain>
    </source>
</reference>
<dbReference type="Gene3D" id="3.40.50.620">
    <property type="entry name" value="HUPs"/>
    <property type="match status" value="1"/>
</dbReference>
<proteinExistence type="inferred from homology"/>
<name>E1Z8Q2_CHLVA</name>
<accession>E1Z8Q2</accession>
<dbReference type="EMBL" id="GL433839">
    <property type="protein sequence ID" value="EFN57377.1"/>
    <property type="molecule type" value="Genomic_DNA"/>
</dbReference>
<dbReference type="STRING" id="554065.E1Z8Q2"/>
<dbReference type="GeneID" id="17357245"/>
<keyword evidence="4" id="KW-1185">Reference proteome</keyword>
<dbReference type="InterPro" id="IPR014729">
    <property type="entry name" value="Rossmann-like_a/b/a_fold"/>
</dbReference>
<comment type="similarity">
    <text evidence="1">Belongs to the universal stress protein A family.</text>
</comment>
<dbReference type="PANTHER" id="PTHR46268:SF6">
    <property type="entry name" value="UNIVERSAL STRESS PROTEIN UP12"/>
    <property type="match status" value="1"/>
</dbReference>
<evidence type="ECO:0000256" key="1">
    <source>
        <dbReference type="ARBA" id="ARBA00008791"/>
    </source>
</evidence>
<dbReference type="SUPFAM" id="SSF52402">
    <property type="entry name" value="Adenine nucleotide alpha hydrolases-like"/>
    <property type="match status" value="1"/>
</dbReference>
<dbReference type="Pfam" id="PF00582">
    <property type="entry name" value="Usp"/>
    <property type="match status" value="1"/>
</dbReference>
<dbReference type="InterPro" id="IPR006015">
    <property type="entry name" value="Universal_stress_UspA"/>
</dbReference>
<dbReference type="RefSeq" id="XP_005849479.1">
    <property type="nucleotide sequence ID" value="XM_005849417.1"/>
</dbReference>
<evidence type="ECO:0000313" key="3">
    <source>
        <dbReference type="EMBL" id="EFN57377.1"/>
    </source>
</evidence>
<evidence type="ECO:0000259" key="2">
    <source>
        <dbReference type="Pfam" id="PF00582"/>
    </source>
</evidence>
<dbReference type="KEGG" id="cvr:CHLNCDRAFT_142772"/>
<dbReference type="AlphaFoldDB" id="E1Z8Q2"/>
<organism evidence="4">
    <name type="scientific">Chlorella variabilis</name>
    <name type="common">Green alga</name>
    <dbReference type="NCBI Taxonomy" id="554065"/>
    <lineage>
        <taxon>Eukaryota</taxon>
        <taxon>Viridiplantae</taxon>
        <taxon>Chlorophyta</taxon>
        <taxon>core chlorophytes</taxon>
        <taxon>Trebouxiophyceae</taxon>
        <taxon>Chlorellales</taxon>
        <taxon>Chlorellaceae</taxon>
        <taxon>Chlorella clade</taxon>
        <taxon>Chlorella</taxon>
    </lineage>
</organism>
<sequence>MTNENAELIEVEDTKLFVSHRFAKKLIAAKIAFKLHVIVGPTDTDSVTGVILKKAQDVDAQAIVMARHSKGKLREMWVGSVTKAVVHRSSIPVAVVPHAL</sequence>
<evidence type="ECO:0000313" key="4">
    <source>
        <dbReference type="Proteomes" id="UP000008141"/>
    </source>
</evidence>
<dbReference type="InParanoid" id="E1Z8Q2"/>
<protein>
    <submittedName>
        <fullName evidence="3">Expressed protein</fullName>
    </submittedName>
</protein>
<gene>
    <name evidence="3" type="ORF">CHLNCDRAFT_142772</name>
</gene>